<gene>
    <name evidence="1" type="ORF">RZ71_11080</name>
    <name evidence="2" type="ORF">RZ72_08000</name>
    <name evidence="3" type="ORF">RZ78_07720</name>
</gene>
<keyword evidence="5" id="KW-1185">Reference proteome</keyword>
<dbReference type="OrthoDB" id="2246846at2"/>
<evidence type="ECO:0000313" key="2">
    <source>
        <dbReference type="EMBL" id="KOY79576.1"/>
    </source>
</evidence>
<dbReference type="PATRIC" id="fig|148814.12.peg.259"/>
<dbReference type="EMBL" id="JXDF01000011">
    <property type="protein sequence ID" value="KPN83630.1"/>
    <property type="molecule type" value="Genomic_DNA"/>
</dbReference>
<evidence type="ECO:0000313" key="3">
    <source>
        <dbReference type="EMBL" id="KPN83630.1"/>
    </source>
</evidence>
<dbReference type="EMBL" id="JXCY01000003">
    <property type="protein sequence ID" value="KOY76880.1"/>
    <property type="molecule type" value="Genomic_DNA"/>
</dbReference>
<comment type="caution">
    <text evidence="2">The sequence shown here is derived from an EMBL/GenBank/DDBJ whole genome shotgun (WGS) entry which is preliminary data.</text>
</comment>
<organism evidence="2 4">
    <name type="scientific">Apilactobacillus kunkeei</name>
    <dbReference type="NCBI Taxonomy" id="148814"/>
    <lineage>
        <taxon>Bacteria</taxon>
        <taxon>Bacillati</taxon>
        <taxon>Bacillota</taxon>
        <taxon>Bacilli</taxon>
        <taxon>Lactobacillales</taxon>
        <taxon>Lactobacillaceae</taxon>
        <taxon>Apilactobacillus</taxon>
    </lineage>
</organism>
<dbReference type="RefSeq" id="WP_041152447.1">
    <property type="nucleotide sequence ID" value="NZ_BAABVW010000066.1"/>
</dbReference>
<accession>A0A0C3AI72</accession>
<dbReference type="Proteomes" id="UP000037778">
    <property type="component" value="Unassembled WGS sequence"/>
</dbReference>
<name>A0A0C3AI72_9LACO</name>
<proteinExistence type="predicted"/>
<dbReference type="Proteomes" id="UP000037749">
    <property type="component" value="Unassembled WGS sequence"/>
</dbReference>
<reference evidence="4 5" key="1">
    <citation type="journal article" date="2015" name="Genome Biol. Evol.">
        <title>Functionally Structured Genomes in Lactobacillus kunkeei Colonizing the Honey Crop and Food Products of Honeybees and Stingless Bees.</title>
        <authorList>
            <person name="Tamarit D."/>
            <person name="Ellegaard K.M."/>
            <person name="Wikander J."/>
            <person name="Olofsson T."/>
            <person name="Vasquez A."/>
            <person name="Andersson S.G."/>
        </authorList>
    </citation>
    <scope>NUCLEOTIDE SEQUENCE [LARGE SCALE GENOMIC DNA]</scope>
    <source>
        <strain evidence="1 5">LAko</strain>
        <strain evidence="2 4">LAla</strain>
        <strain evidence="3 6">LMbo</strain>
    </source>
</reference>
<protein>
    <submittedName>
        <fullName evidence="2">Uncharacterized protein</fullName>
    </submittedName>
</protein>
<sequence>MEIELNQDTQSLINVVNKFFPGKIEVQFIGQLQSGYVRHDQAQVVQDGKNLFVQISDMSAPNYTASHELIHLLMTLRGFPQVFFSLSTGQDELDEQLEVMGTELFDIVAHFVVVSEQRKHGLINEDIEKMYLKGIQNTIEPEPEELDNAMELRLLTLIDAHVFYGDKFDSFARPTLEKDYPVALKAADEIYKIITEKPTDSPFGFRRNVVKLFKAFDEQLKKWGLPALHNSEFATISSVVSERQLNLNVKQQFEIFHSELHDKETGRRAYVGFNKSDDQNSFVIPAPTGMDDSPEYFKKLYAMTVQELFKELKMPYIIRK</sequence>
<evidence type="ECO:0000313" key="5">
    <source>
        <dbReference type="Proteomes" id="UP000037778"/>
    </source>
</evidence>
<dbReference type="AlphaFoldDB" id="A0A0C3AI72"/>
<dbReference type="EMBL" id="JXCZ01000009">
    <property type="protein sequence ID" value="KOY79576.1"/>
    <property type="molecule type" value="Genomic_DNA"/>
</dbReference>
<evidence type="ECO:0000313" key="4">
    <source>
        <dbReference type="Proteomes" id="UP000037749"/>
    </source>
</evidence>
<evidence type="ECO:0000313" key="6">
    <source>
        <dbReference type="Proteomes" id="UP000050269"/>
    </source>
</evidence>
<dbReference type="Proteomes" id="UP000050269">
    <property type="component" value="Unassembled WGS sequence"/>
</dbReference>
<evidence type="ECO:0000313" key="1">
    <source>
        <dbReference type="EMBL" id="KOY76880.1"/>
    </source>
</evidence>